<evidence type="ECO:0008006" key="4">
    <source>
        <dbReference type="Google" id="ProtNLM"/>
    </source>
</evidence>
<dbReference type="Proteomes" id="UP000076023">
    <property type="component" value="Unassembled WGS sequence"/>
</dbReference>
<dbReference type="RefSeq" id="WP_075078039.1">
    <property type="nucleotide sequence ID" value="NZ_BDCO01000002.1"/>
</dbReference>
<accession>A0A146G411</accession>
<organism evidence="2 3">
    <name type="scientific">Terrimicrobium sacchariphilum</name>
    <dbReference type="NCBI Taxonomy" id="690879"/>
    <lineage>
        <taxon>Bacteria</taxon>
        <taxon>Pseudomonadati</taxon>
        <taxon>Verrucomicrobiota</taxon>
        <taxon>Terrimicrobiia</taxon>
        <taxon>Terrimicrobiales</taxon>
        <taxon>Terrimicrobiaceae</taxon>
        <taxon>Terrimicrobium</taxon>
    </lineage>
</organism>
<feature type="signal peptide" evidence="1">
    <location>
        <begin position="1"/>
        <end position="20"/>
    </location>
</feature>
<feature type="chain" id="PRO_5007524612" description="Carbohydrate binding domain-containing protein" evidence="1">
    <location>
        <begin position="21"/>
        <end position="183"/>
    </location>
</feature>
<dbReference type="AlphaFoldDB" id="A0A146G411"/>
<reference evidence="3" key="1">
    <citation type="journal article" date="2017" name="Genome Announc.">
        <title>Draft Genome Sequence of Terrimicrobium sacchariphilum NM-5T, a Facultative Anaerobic Soil Bacterium of the Class Spartobacteria.</title>
        <authorList>
            <person name="Qiu Y.L."/>
            <person name="Tourlousse D.M."/>
            <person name="Matsuura N."/>
            <person name="Ohashi A."/>
            <person name="Sekiguchi Y."/>
        </authorList>
    </citation>
    <scope>NUCLEOTIDE SEQUENCE [LARGE SCALE GENOMIC DNA]</scope>
    <source>
        <strain evidence="3">NM-5</strain>
    </source>
</reference>
<sequence length="183" mass="20062">MKCFFVSVAATLIFSASLSAGQTLPVENFDTESPAWISQADAPAGAKLEFVEDEGRSAIRFKGTFFPGDGEPHGLNAIQSKEFLSGLTVPEGKIIVVTVEAKASEAGRRLRLLIRDARSQNFVVSSLDLDTSWSELRYTIDPKEMKMALPVQLFRLAFETARRDEMGTPDESVSIDKITVSVE</sequence>
<dbReference type="Gene3D" id="2.60.120.260">
    <property type="entry name" value="Galactose-binding domain-like"/>
    <property type="match status" value="1"/>
</dbReference>
<evidence type="ECO:0000313" key="3">
    <source>
        <dbReference type="Proteomes" id="UP000076023"/>
    </source>
</evidence>
<name>A0A146G411_TERSA</name>
<keyword evidence="1" id="KW-0732">Signal</keyword>
<evidence type="ECO:0000256" key="1">
    <source>
        <dbReference type="SAM" id="SignalP"/>
    </source>
</evidence>
<evidence type="ECO:0000313" key="2">
    <source>
        <dbReference type="EMBL" id="GAT32193.1"/>
    </source>
</evidence>
<dbReference type="EMBL" id="BDCO01000002">
    <property type="protein sequence ID" value="GAT32193.1"/>
    <property type="molecule type" value="Genomic_DNA"/>
</dbReference>
<proteinExistence type="predicted"/>
<keyword evidence="3" id="KW-1185">Reference proteome</keyword>
<protein>
    <recommendedName>
        <fullName evidence="4">Carbohydrate binding domain-containing protein</fullName>
    </recommendedName>
</protein>
<comment type="caution">
    <text evidence="2">The sequence shown here is derived from an EMBL/GenBank/DDBJ whole genome shotgun (WGS) entry which is preliminary data.</text>
</comment>
<dbReference type="InParanoid" id="A0A146G411"/>
<gene>
    <name evidence="2" type="ORF">TSACC_2591</name>
</gene>